<dbReference type="Gene3D" id="1.25.40.10">
    <property type="entry name" value="Tetratricopeptide repeat domain"/>
    <property type="match status" value="2"/>
</dbReference>
<dbReference type="CDD" id="cd14014">
    <property type="entry name" value="STKc_PknB_like"/>
    <property type="match status" value="1"/>
</dbReference>
<dbReference type="Pfam" id="PF00069">
    <property type="entry name" value="Pkinase"/>
    <property type="match status" value="1"/>
</dbReference>
<keyword evidence="3 9" id="KW-0418">Kinase</keyword>
<feature type="domain" description="Protein kinase" evidence="8">
    <location>
        <begin position="25"/>
        <end position="292"/>
    </location>
</feature>
<accession>A0ABZ2KAM2</accession>
<dbReference type="PROSITE" id="PS50011">
    <property type="entry name" value="PROTEIN_KINASE_DOM"/>
    <property type="match status" value="1"/>
</dbReference>
<keyword evidence="7" id="KW-1133">Transmembrane helix</keyword>
<keyword evidence="2 5" id="KW-0547">Nucleotide-binding</keyword>
<name>A0ABZ2KAM2_9BACT</name>
<evidence type="ECO:0000256" key="2">
    <source>
        <dbReference type="ARBA" id="ARBA00022741"/>
    </source>
</evidence>
<dbReference type="SMART" id="SM00220">
    <property type="entry name" value="S_TKc"/>
    <property type="match status" value="1"/>
</dbReference>
<feature type="transmembrane region" description="Helical" evidence="7">
    <location>
        <begin position="402"/>
        <end position="426"/>
    </location>
</feature>
<gene>
    <name evidence="9" type="ORF">LZC95_44100</name>
</gene>
<dbReference type="InterPro" id="IPR008271">
    <property type="entry name" value="Ser/Thr_kinase_AS"/>
</dbReference>
<keyword evidence="10" id="KW-1185">Reference proteome</keyword>
<evidence type="ECO:0000256" key="4">
    <source>
        <dbReference type="ARBA" id="ARBA00022840"/>
    </source>
</evidence>
<evidence type="ECO:0000256" key="5">
    <source>
        <dbReference type="PROSITE-ProRule" id="PRU10141"/>
    </source>
</evidence>
<dbReference type="RefSeq" id="WP_394844025.1">
    <property type="nucleotide sequence ID" value="NZ_CP089982.1"/>
</dbReference>
<protein>
    <submittedName>
        <fullName evidence="9">Protein kinase</fullName>
    </submittedName>
</protein>
<proteinExistence type="predicted"/>
<feature type="binding site" evidence="5">
    <location>
        <position position="53"/>
    </location>
    <ligand>
        <name>ATP</name>
        <dbReference type="ChEBI" id="CHEBI:30616"/>
    </ligand>
</feature>
<keyword evidence="7" id="KW-0812">Transmembrane</keyword>
<dbReference type="PROSITE" id="PS00107">
    <property type="entry name" value="PROTEIN_KINASE_ATP"/>
    <property type="match status" value="1"/>
</dbReference>
<dbReference type="Gene3D" id="3.30.200.20">
    <property type="entry name" value="Phosphorylase Kinase, domain 1"/>
    <property type="match status" value="1"/>
</dbReference>
<keyword evidence="1" id="KW-0808">Transferase</keyword>
<evidence type="ECO:0000256" key="6">
    <source>
        <dbReference type="SAM" id="MobiDB-lite"/>
    </source>
</evidence>
<dbReference type="InterPro" id="IPR011990">
    <property type="entry name" value="TPR-like_helical_dom_sf"/>
</dbReference>
<evidence type="ECO:0000259" key="8">
    <source>
        <dbReference type="PROSITE" id="PS50011"/>
    </source>
</evidence>
<dbReference type="EMBL" id="CP089982">
    <property type="protein sequence ID" value="WXA93426.1"/>
    <property type="molecule type" value="Genomic_DNA"/>
</dbReference>
<dbReference type="InterPro" id="IPR011009">
    <property type="entry name" value="Kinase-like_dom_sf"/>
</dbReference>
<dbReference type="Proteomes" id="UP001379533">
    <property type="component" value="Chromosome"/>
</dbReference>
<dbReference type="InterPro" id="IPR000719">
    <property type="entry name" value="Prot_kinase_dom"/>
</dbReference>
<evidence type="ECO:0000313" key="9">
    <source>
        <dbReference type="EMBL" id="WXA93426.1"/>
    </source>
</evidence>
<sequence>MSPFFSFSASERALARLGAIVQQKYRIDRLIGVGGMGAVYAATHRNGHRVAIKFLHEGLWDDAESRRLFSREAYVANEVGHPGAVPVLDDDEDDDGCPFLIMPLLEGTTLRTRSERAPGRKLSVAEVAVVMADALDVLASAHAKGIVHRDIKPDNLFITYDGAVRVLDFGVARRIQPPTGESDAPLSSAGRMVGTPAFMPPEQVLGQSAAIGPPTDCWAIGATIFTLLSGELVHATDGSAAQLVAAATGPARLLAKLAPDLPGPLVAVVDKALSFDPADRWPAAREMREALLATFPEVFGKPPAAVSALIREQLAADLSPDSEDSHGRTTQPAARLPSPVVVSSETMASPSPKAPSSPLPPDARGTRTLREGETPPPSPPVESPRTGHIASVRRRRRRIVRAMLAGLALPGIVALVMVVAMVAGLYEPKMSHRLAARLPAAPSSSAQLTASQQEALVHLNAGIQDWRDASEQSAERSFSRAIELDSSLAAAHLYLAMTPVWTDAETREHHHAASAHRSGLSARDLALLEAYAPAMATTPDLEDSIRRLSAARTAFPSDWLVLHALADMQIKRGQLREAIDVLDDLLRREPSLAIAWAKKGFALALLDDMSQAREALGACLRASSYGSLCLEYLTRLDSHEGRCPDVEKNARTLMALPSPRPRAALRLASAIYGRGGSMGSVHDTLQRMTQLASEARRESTHQWNEVRFNVLAGDFRAAERALDAWGAVTSSAKYEDEHGYFTDMQLGMAMELGDKDLASRVAADFLAKRDAWLRSSYFDWEITALRAQYRAGGISREAFDRARQAWLAREIQRPLVASKNLGWIRAYAQAVATPQDAADALRALSDYMPMADALTRDVETDDAIGLVYLLTGNVEKALPYLRGAASSCQAVQFPFAHTRAHLHLGMALERIGDRAGACKAYNVVLARWGQEPRSTSAKASRSRFSALDCTGH</sequence>
<dbReference type="SUPFAM" id="SSF56112">
    <property type="entry name" value="Protein kinase-like (PK-like)"/>
    <property type="match status" value="1"/>
</dbReference>
<feature type="compositionally biased region" description="Pro residues" evidence="6">
    <location>
        <begin position="352"/>
        <end position="361"/>
    </location>
</feature>
<dbReference type="SUPFAM" id="SSF48452">
    <property type="entry name" value="TPR-like"/>
    <property type="match status" value="1"/>
</dbReference>
<dbReference type="PANTHER" id="PTHR43289:SF30">
    <property type="entry name" value="NON-SPECIFIC SERINE_THREONINE PROTEIN KINASE"/>
    <property type="match status" value="1"/>
</dbReference>
<reference evidence="9 10" key="1">
    <citation type="submission" date="2021-12" db="EMBL/GenBank/DDBJ databases">
        <title>Discovery of the Pendulisporaceae a myxobacterial family with distinct sporulation behavior and unique specialized metabolism.</title>
        <authorList>
            <person name="Garcia R."/>
            <person name="Popoff A."/>
            <person name="Bader C.D."/>
            <person name="Loehr J."/>
            <person name="Walesch S."/>
            <person name="Walt C."/>
            <person name="Boldt J."/>
            <person name="Bunk B."/>
            <person name="Haeckl F.J.F.P.J."/>
            <person name="Gunesch A.P."/>
            <person name="Birkelbach J."/>
            <person name="Nuebel U."/>
            <person name="Pietschmann T."/>
            <person name="Bach T."/>
            <person name="Mueller R."/>
        </authorList>
    </citation>
    <scope>NUCLEOTIDE SEQUENCE [LARGE SCALE GENOMIC DNA]</scope>
    <source>
        <strain evidence="9 10">MSr12523</strain>
    </source>
</reference>
<dbReference type="InterPro" id="IPR017441">
    <property type="entry name" value="Protein_kinase_ATP_BS"/>
</dbReference>
<feature type="compositionally biased region" description="Basic and acidic residues" evidence="6">
    <location>
        <begin position="364"/>
        <end position="373"/>
    </location>
</feature>
<evidence type="ECO:0000256" key="7">
    <source>
        <dbReference type="SAM" id="Phobius"/>
    </source>
</evidence>
<evidence type="ECO:0000256" key="3">
    <source>
        <dbReference type="ARBA" id="ARBA00022777"/>
    </source>
</evidence>
<keyword evidence="7" id="KW-0472">Membrane</keyword>
<evidence type="ECO:0000313" key="10">
    <source>
        <dbReference type="Proteomes" id="UP001379533"/>
    </source>
</evidence>
<dbReference type="Gene3D" id="1.10.510.10">
    <property type="entry name" value="Transferase(Phosphotransferase) domain 1"/>
    <property type="match status" value="1"/>
</dbReference>
<feature type="region of interest" description="Disordered" evidence="6">
    <location>
        <begin position="318"/>
        <end position="392"/>
    </location>
</feature>
<organism evidence="9 10">
    <name type="scientific">Pendulispora brunnea</name>
    <dbReference type="NCBI Taxonomy" id="2905690"/>
    <lineage>
        <taxon>Bacteria</taxon>
        <taxon>Pseudomonadati</taxon>
        <taxon>Myxococcota</taxon>
        <taxon>Myxococcia</taxon>
        <taxon>Myxococcales</taxon>
        <taxon>Sorangiineae</taxon>
        <taxon>Pendulisporaceae</taxon>
        <taxon>Pendulispora</taxon>
    </lineage>
</organism>
<dbReference type="GO" id="GO:0016301">
    <property type="term" value="F:kinase activity"/>
    <property type="evidence" value="ECO:0007669"/>
    <property type="project" value="UniProtKB-KW"/>
</dbReference>
<dbReference type="PROSITE" id="PS00108">
    <property type="entry name" value="PROTEIN_KINASE_ST"/>
    <property type="match status" value="1"/>
</dbReference>
<evidence type="ECO:0000256" key="1">
    <source>
        <dbReference type="ARBA" id="ARBA00022679"/>
    </source>
</evidence>
<dbReference type="PANTHER" id="PTHR43289">
    <property type="entry name" value="MITOGEN-ACTIVATED PROTEIN KINASE KINASE KINASE 20-RELATED"/>
    <property type="match status" value="1"/>
</dbReference>
<keyword evidence="4 5" id="KW-0067">ATP-binding</keyword>